<evidence type="ECO:0000256" key="1">
    <source>
        <dbReference type="ARBA" id="ARBA00004629"/>
    </source>
</evidence>
<keyword evidence="4" id="KW-0137">Centromere</keyword>
<dbReference type="Proteomes" id="UP000030755">
    <property type="component" value="Unassembled WGS sequence"/>
</dbReference>
<keyword evidence="7" id="KW-0808">Transferase</keyword>
<comment type="subcellular location">
    <subcellularLocation>
        <location evidence="1">Chromosome</location>
        <location evidence="1">Centromere</location>
        <location evidence="1">Kinetochore</location>
    </subcellularLocation>
</comment>
<evidence type="ECO:0000313" key="7">
    <source>
        <dbReference type="EMBL" id="EPZ31256.1"/>
    </source>
</evidence>
<name>A0A075ARB4_ROZAC</name>
<protein>
    <submittedName>
        <fullName evidence="7">Mitotic checkpoint serine/threonine protein kinase Bub1/Mad3-like protein</fullName>
    </submittedName>
</protein>
<dbReference type="EMBL" id="KE561265">
    <property type="protein sequence ID" value="EPZ31256.1"/>
    <property type="molecule type" value="Genomic_DNA"/>
</dbReference>
<proteinExistence type="predicted"/>
<dbReference type="STRING" id="988480.A0A075ARB4"/>
<dbReference type="OrthoDB" id="248495at2759"/>
<dbReference type="GO" id="GO:0005524">
    <property type="term" value="F:ATP binding"/>
    <property type="evidence" value="ECO:0007669"/>
    <property type="project" value="InterPro"/>
</dbReference>
<keyword evidence="7" id="KW-0723">Serine/threonine-protein kinase</keyword>
<reference evidence="7 8" key="1">
    <citation type="journal article" date="2013" name="Curr. Biol.">
        <title>Shared signatures of parasitism and phylogenomics unite Cryptomycota and microsporidia.</title>
        <authorList>
            <person name="James T.Y."/>
            <person name="Pelin A."/>
            <person name="Bonen L."/>
            <person name="Ahrendt S."/>
            <person name="Sain D."/>
            <person name="Corradi N."/>
            <person name="Stajich J.E."/>
        </authorList>
    </citation>
    <scope>NUCLEOTIDE SEQUENCE [LARGE SCALE GENOMIC DNA]</scope>
    <source>
        <strain evidence="7 8">CSF55</strain>
    </source>
</reference>
<sequence length="781" mass="90828">MNFIADGSLLEESKENIVPNPHGHSAISLQYAIQHKNDYAKEKAEFLAYIQSQKESQEYEDDPLDLYYQYIKFLQEFMATGAVNYPDWMEGLELVTKAFVDDKRYVYVWCLYAKCCIKPEEVFEFMQLKGIGECLSIFYEKYAEYLAQRLQRYNDALNILDQGIKSKASPLKRLVKTHAAFSLQISQIPTESKKRTIQGIMLDMPNQGKKKQSFTVFQDEKESYTKDNTKNSWFKTADIFSNELLHKLSVPWMGVKIPQKRSISVVHKPPSFAVYNDTQKYERDAKYFSAEEKRAEFYFSKKETLVVKEAKKMDAVPSPTIHTKEALKDIMGMFNDEIETKEETKEKIIQDTPNNPFCCPVGDVDEQRTRKKFKPSKFAIFKDAQTPVKTPTKRGTLEICVNLSTKQIKTLKTDITVPKLQIVPVDKDVILWNNELIQSHSEKVLPLIKSDACATFYECDFIPFYENFEKMKSNSMPFYFKLDNHLLYAVQYRIGEGGFASVFMADQEITTPTSMNANSILTSNENMHVPIVKLFQGHFFNRMSCLSLEYLEHGTILDSINAYRAKGNFLPEQITAYYSLCLIRMIKYLIQNNPENILVRFNADTKMPMMVSEHIDPYIFDLWFQRHELVLIDFGRSIDLDLYSPTTKFNVFHEGIHEKGSIENLVSAFQKIHKSWQHEVDFLGIGNSIHCLLSNDYPDLKLTPNRLDFEFILRRSLKYPWEVLLNKLMHPPSDKGESLCLLNDLEGEWSIILNSECLSKPSWRQILRKHEIELVQKLTEK</sequence>
<dbReference type="PROSITE" id="PS50011">
    <property type="entry name" value="PROTEIN_KINASE_DOM"/>
    <property type="match status" value="1"/>
</dbReference>
<dbReference type="PROSITE" id="PS51489">
    <property type="entry name" value="BUB1_N"/>
    <property type="match status" value="1"/>
</dbReference>
<evidence type="ECO:0000259" key="6">
    <source>
        <dbReference type="PROSITE" id="PS51489"/>
    </source>
</evidence>
<dbReference type="InterPro" id="IPR013212">
    <property type="entry name" value="Mad3/Bub1_I"/>
</dbReference>
<accession>A0A075ARB4</accession>
<gene>
    <name evidence="7" type="ORF">O9G_000901</name>
</gene>
<keyword evidence="8" id="KW-1185">Reference proteome</keyword>
<evidence type="ECO:0000259" key="5">
    <source>
        <dbReference type="PROSITE" id="PS50011"/>
    </source>
</evidence>
<dbReference type="HOGENOM" id="CLU_002115_1_0_1"/>
<keyword evidence="3" id="KW-0995">Kinetochore</keyword>
<dbReference type="InterPro" id="IPR015661">
    <property type="entry name" value="Bub1/Mad3"/>
</dbReference>
<keyword evidence="2" id="KW-0158">Chromosome</keyword>
<dbReference type="GO" id="GO:0051754">
    <property type="term" value="P:meiotic sister chromatid cohesion, centromeric"/>
    <property type="evidence" value="ECO:0007669"/>
    <property type="project" value="TreeGrafter"/>
</dbReference>
<dbReference type="PANTHER" id="PTHR14030">
    <property type="entry name" value="MITOTIC CHECKPOINT SERINE/THREONINE-PROTEIN KINASE BUB1"/>
    <property type="match status" value="1"/>
</dbReference>
<dbReference type="Gene3D" id="1.10.510.10">
    <property type="entry name" value="Transferase(Phosphotransferase) domain 1"/>
    <property type="match status" value="1"/>
</dbReference>
<dbReference type="InterPro" id="IPR011009">
    <property type="entry name" value="Kinase-like_dom_sf"/>
</dbReference>
<dbReference type="InterPro" id="IPR000719">
    <property type="entry name" value="Prot_kinase_dom"/>
</dbReference>
<evidence type="ECO:0000256" key="3">
    <source>
        <dbReference type="ARBA" id="ARBA00022838"/>
    </source>
</evidence>
<evidence type="ECO:0000256" key="2">
    <source>
        <dbReference type="ARBA" id="ARBA00022454"/>
    </source>
</evidence>
<dbReference type="GO" id="GO:0004674">
    <property type="term" value="F:protein serine/threonine kinase activity"/>
    <property type="evidence" value="ECO:0007669"/>
    <property type="project" value="UniProtKB-KW"/>
</dbReference>
<dbReference type="OMA" id="WEYYILN"/>
<dbReference type="GO" id="GO:0007094">
    <property type="term" value="P:mitotic spindle assembly checkpoint signaling"/>
    <property type="evidence" value="ECO:0007669"/>
    <property type="project" value="InterPro"/>
</dbReference>
<feature type="domain" description="Protein kinase" evidence="5">
    <location>
        <begin position="488"/>
        <end position="781"/>
    </location>
</feature>
<dbReference type="Pfam" id="PF08311">
    <property type="entry name" value="Mad3_BUB1_I"/>
    <property type="match status" value="1"/>
</dbReference>
<dbReference type="GO" id="GO:0032991">
    <property type="term" value="C:protein-containing complex"/>
    <property type="evidence" value="ECO:0007669"/>
    <property type="project" value="UniProtKB-ARBA"/>
</dbReference>
<dbReference type="Gene3D" id="1.25.40.430">
    <property type="match status" value="1"/>
</dbReference>
<organism evidence="7 8">
    <name type="scientific">Rozella allomycis (strain CSF55)</name>
    <dbReference type="NCBI Taxonomy" id="988480"/>
    <lineage>
        <taxon>Eukaryota</taxon>
        <taxon>Fungi</taxon>
        <taxon>Fungi incertae sedis</taxon>
        <taxon>Cryptomycota</taxon>
        <taxon>Cryptomycota incertae sedis</taxon>
        <taxon>Rozella</taxon>
    </lineage>
</organism>
<dbReference type="SUPFAM" id="SSF56112">
    <property type="entry name" value="Protein kinase-like (PK-like)"/>
    <property type="match status" value="1"/>
</dbReference>
<dbReference type="GO" id="GO:0000776">
    <property type="term" value="C:kinetochore"/>
    <property type="evidence" value="ECO:0007669"/>
    <property type="project" value="UniProtKB-KW"/>
</dbReference>
<keyword evidence="7" id="KW-0418">Kinase</keyword>
<dbReference type="PANTHER" id="PTHR14030:SF4">
    <property type="entry name" value="BUB1 KINASE, ISOFORM A-RELATED"/>
    <property type="match status" value="1"/>
</dbReference>
<evidence type="ECO:0000313" key="8">
    <source>
        <dbReference type="Proteomes" id="UP000030755"/>
    </source>
</evidence>
<feature type="domain" description="BUB1 N-terminal" evidence="6">
    <location>
        <begin position="46"/>
        <end position="204"/>
    </location>
</feature>
<dbReference type="SMART" id="SM00777">
    <property type="entry name" value="Mad3_BUB1_I"/>
    <property type="match status" value="1"/>
</dbReference>
<dbReference type="AlphaFoldDB" id="A0A075ARB4"/>
<evidence type="ECO:0000256" key="4">
    <source>
        <dbReference type="ARBA" id="ARBA00023328"/>
    </source>
</evidence>